<evidence type="ECO:0000256" key="1">
    <source>
        <dbReference type="SAM" id="Phobius"/>
    </source>
</evidence>
<feature type="domain" description="Phosphatidic acid phosphatase type 2/haloperoxidase" evidence="2">
    <location>
        <begin position="33"/>
        <end position="149"/>
    </location>
</feature>
<evidence type="ECO:0000259" key="2">
    <source>
        <dbReference type="Pfam" id="PF01569"/>
    </source>
</evidence>
<dbReference type="InterPro" id="IPR000326">
    <property type="entry name" value="PAP2/HPO"/>
</dbReference>
<evidence type="ECO:0000313" key="3">
    <source>
        <dbReference type="EMBL" id="QHU16848.1"/>
    </source>
</evidence>
<sequence>MEKILDIIGYFAPYILFVFSIVLLWKRNQYFTGYIVFYFLNIIVNKILKVIIREPRPTGGKSILSFEDGIYEGIEKYGMPSGHLQSCFYSLTYLYLVKESPSWLLLEIFIASASFYQRWSYNRHTVEQLSVGSLVGIFMGWFSYFMVHKYLITQ</sequence>
<protein>
    <recommendedName>
        <fullName evidence="2">Phosphatidic acid phosphatase type 2/haloperoxidase domain-containing protein</fullName>
    </recommendedName>
</protein>
<dbReference type="AlphaFoldDB" id="A0A6C0KKK1"/>
<accession>A0A6C0KKK1</accession>
<dbReference type="InterPro" id="IPR036938">
    <property type="entry name" value="PAP2/HPO_sf"/>
</dbReference>
<dbReference type="SUPFAM" id="SSF48317">
    <property type="entry name" value="Acid phosphatase/Vanadium-dependent haloperoxidase"/>
    <property type="match status" value="1"/>
</dbReference>
<keyword evidence="1" id="KW-0812">Transmembrane</keyword>
<reference evidence="3" key="1">
    <citation type="journal article" date="2020" name="Nature">
        <title>Giant virus diversity and host interactions through global metagenomics.</title>
        <authorList>
            <person name="Schulz F."/>
            <person name="Roux S."/>
            <person name="Paez-Espino D."/>
            <person name="Jungbluth S."/>
            <person name="Walsh D.A."/>
            <person name="Denef V.J."/>
            <person name="McMahon K.D."/>
            <person name="Konstantinidis K.T."/>
            <person name="Eloe-Fadrosh E.A."/>
            <person name="Kyrpides N.C."/>
            <person name="Woyke T."/>
        </authorList>
    </citation>
    <scope>NUCLEOTIDE SEQUENCE</scope>
    <source>
        <strain evidence="3">GVMAG-S-3300012000-53</strain>
    </source>
</reference>
<feature type="transmembrane region" description="Helical" evidence="1">
    <location>
        <begin position="131"/>
        <end position="152"/>
    </location>
</feature>
<keyword evidence="1" id="KW-1133">Transmembrane helix</keyword>
<dbReference type="Pfam" id="PF01569">
    <property type="entry name" value="PAP2"/>
    <property type="match status" value="1"/>
</dbReference>
<dbReference type="EMBL" id="MN740891">
    <property type="protein sequence ID" value="QHU16848.1"/>
    <property type="molecule type" value="Genomic_DNA"/>
</dbReference>
<organism evidence="3">
    <name type="scientific">viral metagenome</name>
    <dbReference type="NCBI Taxonomy" id="1070528"/>
    <lineage>
        <taxon>unclassified sequences</taxon>
        <taxon>metagenomes</taxon>
        <taxon>organismal metagenomes</taxon>
    </lineage>
</organism>
<proteinExistence type="predicted"/>
<name>A0A6C0KKK1_9ZZZZ</name>
<dbReference type="Gene3D" id="1.20.144.10">
    <property type="entry name" value="Phosphatidic acid phosphatase type 2/haloperoxidase"/>
    <property type="match status" value="1"/>
</dbReference>
<feature type="transmembrane region" description="Helical" evidence="1">
    <location>
        <begin position="31"/>
        <end position="52"/>
    </location>
</feature>
<keyword evidence="1" id="KW-0472">Membrane</keyword>
<feature type="transmembrane region" description="Helical" evidence="1">
    <location>
        <begin position="7"/>
        <end position="25"/>
    </location>
</feature>